<comment type="subcellular location">
    <subcellularLocation>
        <location evidence="1 6">Cell membrane</location>
        <topology evidence="1 6">Multi-pass membrane protein</topology>
    </subcellularLocation>
</comment>
<feature type="domain" description="VTT" evidence="7">
    <location>
        <begin position="78"/>
        <end position="213"/>
    </location>
</feature>
<dbReference type="PANTHER" id="PTHR12677:SF59">
    <property type="entry name" value="GOLGI APPARATUS MEMBRANE PROTEIN TVP38-RELATED"/>
    <property type="match status" value="1"/>
</dbReference>
<evidence type="ECO:0000256" key="5">
    <source>
        <dbReference type="ARBA" id="ARBA00023136"/>
    </source>
</evidence>
<evidence type="ECO:0000259" key="7">
    <source>
        <dbReference type="Pfam" id="PF09335"/>
    </source>
</evidence>
<keyword evidence="4 6" id="KW-1133">Transmembrane helix</keyword>
<evidence type="ECO:0000256" key="3">
    <source>
        <dbReference type="ARBA" id="ARBA00022692"/>
    </source>
</evidence>
<evidence type="ECO:0000313" key="8">
    <source>
        <dbReference type="EMBL" id="SME94959.1"/>
    </source>
</evidence>
<keyword evidence="3 6" id="KW-0812">Transmembrane</keyword>
<name>A0A1Y6B821_9BACT</name>
<dbReference type="AlphaFoldDB" id="A0A1Y6B821"/>
<feature type="transmembrane region" description="Helical" evidence="6">
    <location>
        <begin position="14"/>
        <end position="33"/>
    </location>
</feature>
<evidence type="ECO:0000256" key="4">
    <source>
        <dbReference type="ARBA" id="ARBA00022989"/>
    </source>
</evidence>
<organism evidence="8 9">
    <name type="scientific">Pseudobacteriovorax antillogorgiicola</name>
    <dbReference type="NCBI Taxonomy" id="1513793"/>
    <lineage>
        <taxon>Bacteria</taxon>
        <taxon>Pseudomonadati</taxon>
        <taxon>Bdellovibrionota</taxon>
        <taxon>Oligoflexia</taxon>
        <taxon>Oligoflexales</taxon>
        <taxon>Pseudobacteriovoracaceae</taxon>
        <taxon>Pseudobacteriovorax</taxon>
    </lineage>
</organism>
<accession>A0A1Y6B821</accession>
<keyword evidence="9" id="KW-1185">Reference proteome</keyword>
<dbReference type="Proteomes" id="UP000192907">
    <property type="component" value="Unassembled WGS sequence"/>
</dbReference>
<feature type="transmembrane region" description="Helical" evidence="6">
    <location>
        <begin position="162"/>
        <end position="191"/>
    </location>
</feature>
<reference evidence="9" key="1">
    <citation type="submission" date="2017-04" db="EMBL/GenBank/DDBJ databases">
        <authorList>
            <person name="Varghese N."/>
            <person name="Submissions S."/>
        </authorList>
    </citation>
    <scope>NUCLEOTIDE SEQUENCE [LARGE SCALE GENOMIC DNA]</scope>
    <source>
        <strain evidence="9">RKEM611</strain>
    </source>
</reference>
<dbReference type="Pfam" id="PF09335">
    <property type="entry name" value="VTT_dom"/>
    <property type="match status" value="1"/>
</dbReference>
<feature type="transmembrane region" description="Helical" evidence="6">
    <location>
        <begin position="95"/>
        <end position="115"/>
    </location>
</feature>
<evidence type="ECO:0000256" key="6">
    <source>
        <dbReference type="RuleBase" id="RU366058"/>
    </source>
</evidence>
<sequence length="249" mass="27856">MSSLVQWLRKHERILLRIAAIFLILALLSIAIYQSDVFDLFMNRDRFDEARNYLLSFGSVGYFVFIFIVSLQVIIAPIPGQVTGLVGGYVYGPYLGTLLSSIGLGIGTMIVLILSRKFGRPFLEKLNSQEALAEVEILIKGYSERWFDRFQKGKEIGDQHSLLIFFLLMLLPAFPDDIICMVMGLGSIAIWKLVLLSVLGRLPGMLALSFTGAGLDLLPDWAFYVGLLGIAGMTIFGSYILKKIRGERY</sequence>
<feature type="transmembrane region" description="Helical" evidence="6">
    <location>
        <begin position="221"/>
        <end position="241"/>
    </location>
</feature>
<dbReference type="EMBL" id="FWZT01000002">
    <property type="protein sequence ID" value="SME94959.1"/>
    <property type="molecule type" value="Genomic_DNA"/>
</dbReference>
<keyword evidence="5 6" id="KW-0472">Membrane</keyword>
<dbReference type="RefSeq" id="WP_159455107.1">
    <property type="nucleotide sequence ID" value="NZ_FWZT01000002.1"/>
</dbReference>
<gene>
    <name evidence="8" type="ORF">SAMN06296036_102161</name>
</gene>
<keyword evidence="2 6" id="KW-1003">Cell membrane</keyword>
<dbReference type="PANTHER" id="PTHR12677">
    <property type="entry name" value="GOLGI APPARATUS MEMBRANE PROTEIN TVP38-RELATED"/>
    <property type="match status" value="1"/>
</dbReference>
<feature type="transmembrane region" description="Helical" evidence="6">
    <location>
        <begin position="53"/>
        <end position="75"/>
    </location>
</feature>
<comment type="similarity">
    <text evidence="6">Belongs to the TVP38/TMEM64 family.</text>
</comment>
<protein>
    <recommendedName>
        <fullName evidence="6">TVP38/TMEM64 family membrane protein</fullName>
    </recommendedName>
</protein>
<proteinExistence type="inferred from homology"/>
<evidence type="ECO:0000256" key="1">
    <source>
        <dbReference type="ARBA" id="ARBA00004651"/>
    </source>
</evidence>
<dbReference type="InterPro" id="IPR015414">
    <property type="entry name" value="TMEM64"/>
</dbReference>
<dbReference type="GO" id="GO:0005886">
    <property type="term" value="C:plasma membrane"/>
    <property type="evidence" value="ECO:0007669"/>
    <property type="project" value="UniProtKB-SubCell"/>
</dbReference>
<evidence type="ECO:0000256" key="2">
    <source>
        <dbReference type="ARBA" id="ARBA00022475"/>
    </source>
</evidence>
<dbReference type="STRING" id="1513793.SAMN06296036_102161"/>
<dbReference type="InterPro" id="IPR032816">
    <property type="entry name" value="VTT_dom"/>
</dbReference>
<evidence type="ECO:0000313" key="9">
    <source>
        <dbReference type="Proteomes" id="UP000192907"/>
    </source>
</evidence>